<feature type="domain" description="Fibronectin type-III" evidence="3">
    <location>
        <begin position="229"/>
        <end position="315"/>
    </location>
</feature>
<dbReference type="InterPro" id="IPR050991">
    <property type="entry name" value="ECM_Regulatory_Proteins"/>
</dbReference>
<name>A0A9X1HZI0_9FLAO</name>
<dbReference type="SUPFAM" id="SSF52266">
    <property type="entry name" value="SGNH hydrolase"/>
    <property type="match status" value="1"/>
</dbReference>
<dbReference type="PROSITE" id="PS50853">
    <property type="entry name" value="FN3"/>
    <property type="match status" value="3"/>
</dbReference>
<keyword evidence="2" id="KW-0732">Signal</keyword>
<comment type="caution">
    <text evidence="4">The sequence shown here is derived from an EMBL/GenBank/DDBJ whole genome shotgun (WGS) entry which is preliminary data.</text>
</comment>
<dbReference type="Gene3D" id="2.160.20.10">
    <property type="entry name" value="Single-stranded right-handed beta-helix, Pectin lyase-like"/>
    <property type="match status" value="1"/>
</dbReference>
<evidence type="ECO:0000313" key="5">
    <source>
        <dbReference type="Proteomes" id="UP001139199"/>
    </source>
</evidence>
<evidence type="ECO:0000259" key="3">
    <source>
        <dbReference type="PROSITE" id="PS50853"/>
    </source>
</evidence>
<dbReference type="PANTHER" id="PTHR46708:SF2">
    <property type="entry name" value="FIBRONECTIN TYPE-III DOMAIN-CONTAINING PROTEIN"/>
    <property type="match status" value="1"/>
</dbReference>
<keyword evidence="1" id="KW-0677">Repeat</keyword>
<gene>
    <name evidence="4" type="ORF">LG649_09150</name>
</gene>
<dbReference type="Gene3D" id="3.40.50.1110">
    <property type="entry name" value="SGNH hydrolase"/>
    <property type="match status" value="1"/>
</dbReference>
<protein>
    <submittedName>
        <fullName evidence="4">Fibronectin type III domain-containing protein</fullName>
    </submittedName>
</protein>
<evidence type="ECO:0000256" key="2">
    <source>
        <dbReference type="SAM" id="SignalP"/>
    </source>
</evidence>
<proteinExistence type="predicted"/>
<dbReference type="CDD" id="cd00063">
    <property type="entry name" value="FN3"/>
    <property type="match status" value="3"/>
</dbReference>
<dbReference type="EMBL" id="JAJAPW010000003">
    <property type="protein sequence ID" value="MCB4799013.1"/>
    <property type="molecule type" value="Genomic_DNA"/>
</dbReference>
<dbReference type="InterPro" id="IPR036116">
    <property type="entry name" value="FN3_sf"/>
</dbReference>
<dbReference type="Gene3D" id="2.60.40.10">
    <property type="entry name" value="Immunoglobulins"/>
    <property type="match status" value="3"/>
</dbReference>
<sequence length="1228" mass="134220">MMRQLFLSVLLLTSAVSFSQNYFYSLDSGERADTQPPTSPTELVASSITATTATLSWTASTDNVGISGYHIYQNGLLFTTVGSVNTYALTGLSSNTTYDFSVRAFDSAGNLSALSNTATFITLTGSTGDTEAPSAPLNLVASSISDNTAALSWTASTDNIGVTGYAIYVNNTLFTSVGAVSNYTLTGLSPETNYTVFIRAFDATGNTSNASDTINFSTLIAIDTEAPTVPLNLVANPITETSATLSWTASTDNIGVTGYDIYVNDTLFTSVGAVSSYTLTGLSPETNYTVYVRAFDAVGNTSSASDSESFSTLSTTTYTSTRFIIMGASIMYSSFYFTDQMKSTTESAYPGETVEYYNHASPGQTIGSYQNGVDDVLSNYTYDPTIDTYVIVTLGGNDRTNSGRWDTLTETKKTELNDDLDYIISAIESKGFKIVLNDLCFRNNDRLAYDDESHGILPYNENLIIPKILEHSSDYAFDDGQSYWQLYPLIYNDYDTFLSDDNIHPSGTGYSAIKDAFINTICKKIFTGVAPEKIEKDVANTPILSENMPSEIDFQAATLYPLSGSSISGLQDAIDTYGTIRLEAGDYGQDAGTIYLDSNDKIYGVINTTLMPDIVVKRGSSGILLDGVNYADITIESGASVNNNTFKNLRAVNISFENAVFEENKITNLNGRFDWDCTTSGYFRNNNIIKHWPHGGHPQIEWRGNLNTPSYSNLQMWVNHLTPSGDSGTYYDVEDITIVGLDAEGWNLTDQGDNAMTFVTGADKVILTDINGSNGYSESYTPVFDIQADNLTILKNNIATFGGNDIIQANTNAYLLNNKTDYTKLGSGFDILAHDNDRKLYYNGSLQSSTITDATIKSNFINIIKNTRLTPIDRPNLPNIPNPTGASWATDRNDQTDSTSYIQGLIDADGIANLPEGIYYISSTLHIDNEEGIIGAGTGKTAIVGMTDDFPLITFKSNGTNKKIHLRSLTLQGGQTGVYIRPLTFGTNLMVTSMVWQDVVFRNQTNGIHLYRFFGLDNNFFENVNFIDCTRGLYQERNPASNTTQSDIMYIDKTVFYNCQIINCDVGFSMVAGRPNNLNAWIDCEFDGNGVAVDMYLNNAPVFINCDFTNHTGSAVITQQSPSSFYSCNFSNNNTTTVFDILKIYAEGCNFNDNIPLMQDDNNPIEIYIMNSTITGDLGTVDNGVLSNTTMSSVSSLNKFLVNIEEGVSSVIIDELPDPYPQFLVTRP</sequence>
<dbReference type="Pfam" id="PF00041">
    <property type="entry name" value="fn3"/>
    <property type="match status" value="3"/>
</dbReference>
<feature type="chain" id="PRO_5040942160" evidence="2">
    <location>
        <begin position="20"/>
        <end position="1228"/>
    </location>
</feature>
<dbReference type="InterPro" id="IPR013783">
    <property type="entry name" value="Ig-like_fold"/>
</dbReference>
<keyword evidence="5" id="KW-1185">Reference proteome</keyword>
<dbReference type="CDD" id="cd00229">
    <property type="entry name" value="SGNH_hydrolase"/>
    <property type="match status" value="1"/>
</dbReference>
<dbReference type="SUPFAM" id="SSF49265">
    <property type="entry name" value="Fibronectin type III"/>
    <property type="match status" value="2"/>
</dbReference>
<dbReference type="InterPro" id="IPR011050">
    <property type="entry name" value="Pectin_lyase_fold/virulence"/>
</dbReference>
<dbReference type="InterPro" id="IPR003961">
    <property type="entry name" value="FN3_dom"/>
</dbReference>
<dbReference type="AlphaFoldDB" id="A0A9X1HZI0"/>
<dbReference type="InterPro" id="IPR012334">
    <property type="entry name" value="Pectin_lyas_fold"/>
</dbReference>
<dbReference type="SMART" id="SM00060">
    <property type="entry name" value="FN3"/>
    <property type="match status" value="3"/>
</dbReference>
<accession>A0A9X1HZI0</accession>
<evidence type="ECO:0000256" key="1">
    <source>
        <dbReference type="ARBA" id="ARBA00022737"/>
    </source>
</evidence>
<dbReference type="SUPFAM" id="SSF51126">
    <property type="entry name" value="Pectin lyase-like"/>
    <property type="match status" value="1"/>
</dbReference>
<reference evidence="4" key="1">
    <citation type="submission" date="2021-10" db="EMBL/GenBank/DDBJ databases">
        <title>Tamlana sargassums sp. nov., and Tamlana laminarinivorans sp. nov., two new bacteria isolated from the brown alga.</title>
        <authorList>
            <person name="Li J."/>
        </authorList>
    </citation>
    <scope>NUCLEOTIDE SEQUENCE</scope>
    <source>
        <strain evidence="4">PT2-4</strain>
    </source>
</reference>
<feature type="domain" description="Fibronectin type-III" evidence="3">
    <location>
        <begin position="36"/>
        <end position="125"/>
    </location>
</feature>
<dbReference type="PANTHER" id="PTHR46708">
    <property type="entry name" value="TENASCIN"/>
    <property type="match status" value="1"/>
</dbReference>
<dbReference type="InterPro" id="IPR036514">
    <property type="entry name" value="SGNH_hydro_sf"/>
</dbReference>
<feature type="domain" description="Fibronectin type-III" evidence="3">
    <location>
        <begin position="135"/>
        <end position="221"/>
    </location>
</feature>
<organism evidence="4 5">
    <name type="scientific">Neotamlana laminarinivorans</name>
    <dbReference type="NCBI Taxonomy" id="2883124"/>
    <lineage>
        <taxon>Bacteria</taxon>
        <taxon>Pseudomonadati</taxon>
        <taxon>Bacteroidota</taxon>
        <taxon>Flavobacteriia</taxon>
        <taxon>Flavobacteriales</taxon>
        <taxon>Flavobacteriaceae</taxon>
        <taxon>Neotamlana</taxon>
    </lineage>
</organism>
<feature type="signal peptide" evidence="2">
    <location>
        <begin position="1"/>
        <end position="19"/>
    </location>
</feature>
<dbReference type="GO" id="GO:0016788">
    <property type="term" value="F:hydrolase activity, acting on ester bonds"/>
    <property type="evidence" value="ECO:0007669"/>
    <property type="project" value="UniProtKB-ARBA"/>
</dbReference>
<evidence type="ECO:0000313" key="4">
    <source>
        <dbReference type="EMBL" id="MCB4799013.1"/>
    </source>
</evidence>
<dbReference type="Proteomes" id="UP001139199">
    <property type="component" value="Unassembled WGS sequence"/>
</dbReference>